<dbReference type="RefSeq" id="WP_186895592.1">
    <property type="nucleotide sequence ID" value="NZ_WJBE01000031.1"/>
</dbReference>
<accession>A0ABR6Z2F4</accession>
<proteinExistence type="predicted"/>
<evidence type="ECO:0000313" key="2">
    <source>
        <dbReference type="Proteomes" id="UP000622405"/>
    </source>
</evidence>
<sequence length="111" mass="12386">MDNIELNRELTNAIALQCLKINTIGDKKRIDGGEPCVFFTLSGHVGTIDVGVFEKGWKKNDCPDRTIRLDKYSAPAEFKACLVYLQELHLSRLMEEEGKELCGELDQAVGA</sequence>
<reference evidence="1 2" key="1">
    <citation type="journal article" date="2020" name="mSystems">
        <title>Defining Genomic and Predicted Metabolic Features of the Acetobacterium Genus.</title>
        <authorList>
            <person name="Ross D.E."/>
            <person name="Marshall C.W."/>
            <person name="Gulliver D."/>
            <person name="May H.D."/>
            <person name="Norman R.S."/>
        </authorList>
    </citation>
    <scope>NUCLEOTIDE SEQUENCE [LARGE SCALE GENOMIC DNA]</scope>
    <source>
        <strain evidence="1 2">DSM 4132</strain>
    </source>
</reference>
<dbReference type="Proteomes" id="UP000622405">
    <property type="component" value="Unassembled WGS sequence"/>
</dbReference>
<comment type="caution">
    <text evidence="1">The sequence shown here is derived from an EMBL/GenBank/DDBJ whole genome shotgun (WGS) entry which is preliminary data.</text>
</comment>
<evidence type="ECO:0000313" key="1">
    <source>
        <dbReference type="EMBL" id="MBC3901561.1"/>
    </source>
</evidence>
<dbReference type="EMBL" id="WJBE01000031">
    <property type="protein sequence ID" value="MBC3901561.1"/>
    <property type="molecule type" value="Genomic_DNA"/>
</dbReference>
<name>A0ABR6Z2F4_9FIRM</name>
<organism evidence="1 2">
    <name type="scientific">Acetobacterium malicum</name>
    <dbReference type="NCBI Taxonomy" id="52692"/>
    <lineage>
        <taxon>Bacteria</taxon>
        <taxon>Bacillati</taxon>
        <taxon>Bacillota</taxon>
        <taxon>Clostridia</taxon>
        <taxon>Eubacteriales</taxon>
        <taxon>Eubacteriaceae</taxon>
        <taxon>Acetobacterium</taxon>
    </lineage>
</organism>
<gene>
    <name evidence="1" type="ORF">GH811_18335</name>
</gene>
<protein>
    <recommendedName>
        <fullName evidence="3">Phage protein</fullName>
    </recommendedName>
</protein>
<evidence type="ECO:0008006" key="3">
    <source>
        <dbReference type="Google" id="ProtNLM"/>
    </source>
</evidence>
<keyword evidence="2" id="KW-1185">Reference proteome</keyword>